<sequence length="166" mass="18952">MRKVTSLVFRRPNGGQVAVSECVVQLLIRHRQIKDRDHEAGGVLLGRCIVDSENIVVDQASEPTGSDIRSRFRFFRSKSPAQRLVDDAWASSNGTMNYLGEWHSHPETHPHPSTVDLENWRWIASRAVLEQNFLLFLIVGIVSTQIWELDRHHMTVQQLQPVSFSA</sequence>
<dbReference type="AlphaFoldDB" id="A0A7Y4MUQ6"/>
<evidence type="ECO:0000256" key="1">
    <source>
        <dbReference type="ARBA" id="ARBA00022670"/>
    </source>
</evidence>
<evidence type="ECO:0000313" key="7">
    <source>
        <dbReference type="EMBL" id="NOJ82902.1"/>
    </source>
</evidence>
<evidence type="ECO:0000256" key="5">
    <source>
        <dbReference type="ARBA" id="ARBA00023049"/>
    </source>
</evidence>
<keyword evidence="2" id="KW-0479">Metal-binding</keyword>
<dbReference type="Pfam" id="PF14464">
    <property type="entry name" value="Prok-JAB"/>
    <property type="match status" value="1"/>
</dbReference>
<dbReference type="SUPFAM" id="SSF102712">
    <property type="entry name" value="JAB1/MPN domain"/>
    <property type="match status" value="1"/>
</dbReference>
<keyword evidence="3" id="KW-0378">Hydrolase</keyword>
<evidence type="ECO:0000259" key="6">
    <source>
        <dbReference type="Pfam" id="PF14464"/>
    </source>
</evidence>
<proteinExistence type="predicted"/>
<organism evidence="7 8">
    <name type="scientific">Myxococcus xanthus</name>
    <dbReference type="NCBI Taxonomy" id="34"/>
    <lineage>
        <taxon>Bacteria</taxon>
        <taxon>Pseudomonadati</taxon>
        <taxon>Myxococcota</taxon>
        <taxon>Myxococcia</taxon>
        <taxon>Myxococcales</taxon>
        <taxon>Cystobacterineae</taxon>
        <taxon>Myxococcaceae</taxon>
        <taxon>Myxococcus</taxon>
    </lineage>
</organism>
<evidence type="ECO:0000313" key="8">
    <source>
        <dbReference type="Proteomes" id="UP000533080"/>
    </source>
</evidence>
<name>A0A7Y4MUQ6_MYXXA</name>
<dbReference type="InterPro" id="IPR028090">
    <property type="entry name" value="JAB_dom_prok"/>
</dbReference>
<evidence type="ECO:0000256" key="4">
    <source>
        <dbReference type="ARBA" id="ARBA00022833"/>
    </source>
</evidence>
<dbReference type="Gene3D" id="3.40.140.10">
    <property type="entry name" value="Cytidine Deaminase, domain 2"/>
    <property type="match status" value="1"/>
</dbReference>
<gene>
    <name evidence="7" type="ORF">HNV28_32080</name>
</gene>
<keyword evidence="4" id="KW-0862">Zinc</keyword>
<comment type="caution">
    <text evidence="7">The sequence shown here is derived from an EMBL/GenBank/DDBJ whole genome shotgun (WGS) entry which is preliminary data.</text>
</comment>
<dbReference type="GO" id="GO:0008237">
    <property type="term" value="F:metallopeptidase activity"/>
    <property type="evidence" value="ECO:0007669"/>
    <property type="project" value="UniProtKB-KW"/>
</dbReference>
<accession>A0A7Y4MUQ6</accession>
<evidence type="ECO:0000256" key="2">
    <source>
        <dbReference type="ARBA" id="ARBA00022723"/>
    </source>
</evidence>
<reference evidence="7 8" key="1">
    <citation type="submission" date="2020-05" db="EMBL/GenBank/DDBJ databases">
        <authorList>
            <person name="Whitworth D."/>
        </authorList>
    </citation>
    <scope>NUCLEOTIDE SEQUENCE [LARGE SCALE GENOMIC DNA]</scope>
    <source>
        <strain evidence="7 8">AM005</strain>
    </source>
</reference>
<keyword evidence="5" id="KW-0482">Metalloprotease</keyword>
<dbReference type="Proteomes" id="UP000533080">
    <property type="component" value="Unassembled WGS sequence"/>
</dbReference>
<dbReference type="EMBL" id="JABFNT010000152">
    <property type="protein sequence ID" value="NOJ82902.1"/>
    <property type="molecule type" value="Genomic_DNA"/>
</dbReference>
<feature type="domain" description="JAB" evidence="6">
    <location>
        <begin position="28"/>
        <end position="133"/>
    </location>
</feature>
<dbReference type="GO" id="GO:0046872">
    <property type="term" value="F:metal ion binding"/>
    <property type="evidence" value="ECO:0007669"/>
    <property type="project" value="UniProtKB-KW"/>
</dbReference>
<protein>
    <recommendedName>
        <fullName evidence="6">JAB domain-containing protein</fullName>
    </recommendedName>
</protein>
<evidence type="ECO:0000256" key="3">
    <source>
        <dbReference type="ARBA" id="ARBA00022801"/>
    </source>
</evidence>
<dbReference type="GO" id="GO:0006508">
    <property type="term" value="P:proteolysis"/>
    <property type="evidence" value="ECO:0007669"/>
    <property type="project" value="UniProtKB-KW"/>
</dbReference>
<keyword evidence="1" id="KW-0645">Protease</keyword>